<keyword evidence="2" id="KW-1185">Reference proteome</keyword>
<dbReference type="HOGENOM" id="CLU_2955608_0_0_14"/>
<reference evidence="1 2" key="1">
    <citation type="journal article" date="2011" name="J. Bacteriol.">
        <title>Complete genome sequence of Mycoplasma haemofelis, a hemotropic mycoplasma.</title>
        <authorList>
            <person name="Barker E.N."/>
            <person name="Helps C.R."/>
            <person name="Peters I.R."/>
            <person name="Darby A.C."/>
            <person name="Radford A.D."/>
            <person name="Tasker S."/>
        </authorList>
    </citation>
    <scope>NUCLEOTIDE SEQUENCE [LARGE SCALE GENOMIC DNA]</scope>
    <source>
        <strain evidence="1 2">Langford 1</strain>
    </source>
</reference>
<dbReference type="Proteomes" id="UP000008637">
    <property type="component" value="Chromosome"/>
</dbReference>
<dbReference type="EMBL" id="FR773153">
    <property type="protein sequence ID" value="CBY92391.1"/>
    <property type="molecule type" value="Genomic_DNA"/>
</dbReference>
<gene>
    <name evidence="1" type="ordered locus">HF1_03830</name>
</gene>
<sequence>MSKLIPALGVLGVGGVAGLGTALSHSISDKESIRDKLSKEGFKILKEEWGWVGEDTGIL</sequence>
<organism evidence="1 2">
    <name type="scientific">Mycoplasma haemofelis (strain Langford 1)</name>
    <name type="common">Haemobartonella felis</name>
    <dbReference type="NCBI Taxonomy" id="941640"/>
    <lineage>
        <taxon>Bacteria</taxon>
        <taxon>Bacillati</taxon>
        <taxon>Mycoplasmatota</taxon>
        <taxon>Mollicutes</taxon>
        <taxon>Mycoplasmataceae</taxon>
        <taxon>Mycoplasma</taxon>
    </lineage>
</organism>
<name>E8ZGX0_MYCHL</name>
<protein>
    <submittedName>
        <fullName evidence="1">Uncharacterized protein</fullName>
    </submittedName>
</protein>
<evidence type="ECO:0000313" key="2">
    <source>
        <dbReference type="Proteomes" id="UP000008637"/>
    </source>
</evidence>
<dbReference type="KEGG" id="mha:HF1_03830"/>
<evidence type="ECO:0000313" key="1">
    <source>
        <dbReference type="EMBL" id="CBY92391.1"/>
    </source>
</evidence>
<accession>E8ZGX0</accession>
<proteinExistence type="predicted"/>
<dbReference type="AlphaFoldDB" id="E8ZGX0"/>